<feature type="transmembrane region" description="Helical" evidence="7">
    <location>
        <begin position="224"/>
        <end position="250"/>
    </location>
</feature>
<evidence type="ECO:0000259" key="8">
    <source>
        <dbReference type="PROSITE" id="PS50850"/>
    </source>
</evidence>
<name>A0A0R2CN65_9LACO</name>
<sequence length="406" mass="44626">MRNKINKLFFRKKETWEKNLLVLWFGTFMTGIGFSLVMPFLPLYIDTLGEFSKRQLNLYSGLTYSAMFIVMAFVSPLWGKLADRKGRKLMLLRAAFGMSIVIALMGFVSNVYQLILLRLLQGVFSGYVSNSNALIATETPKKNSGKALGILITGNITGTLFGPLVGGVIASLFGYRPTFIITGIILFLVFLLSLFFVHEDFEPVKKADVQNSMQVFSQLKNKRIIIGMLVATLIIQLGNFSISPIISLYVRELMKNSGPITIASGIVASLPGLATLIAAPRFGELGDKIGTARILKIGMLFATCVFIPMSLVTNVWQFGFLRLLIGVSDAALIPAVQTLLAKNTPPNATGRIFSYNQSFQALGNVMGPLLGSTISGYWSYNAVFFSTAVIIFTGFIWVVFATKKHN</sequence>
<dbReference type="STRING" id="1423729.FC80_GL000040"/>
<feature type="transmembrane region" description="Helical" evidence="7">
    <location>
        <begin position="147"/>
        <end position="173"/>
    </location>
</feature>
<evidence type="ECO:0000256" key="4">
    <source>
        <dbReference type="ARBA" id="ARBA00022692"/>
    </source>
</evidence>
<protein>
    <submittedName>
        <fullName evidence="9">Major facilitator superfamily protein</fullName>
    </submittedName>
</protein>
<keyword evidence="10" id="KW-1185">Reference proteome</keyword>
<feature type="transmembrane region" description="Helical" evidence="7">
    <location>
        <begin position="377"/>
        <end position="400"/>
    </location>
</feature>
<dbReference type="GO" id="GO:0022857">
    <property type="term" value="F:transmembrane transporter activity"/>
    <property type="evidence" value="ECO:0007669"/>
    <property type="project" value="InterPro"/>
</dbReference>
<feature type="domain" description="Major facilitator superfamily (MFS) profile" evidence="8">
    <location>
        <begin position="19"/>
        <end position="406"/>
    </location>
</feature>
<dbReference type="OrthoDB" id="65739at2"/>
<dbReference type="Pfam" id="PF07690">
    <property type="entry name" value="MFS_1"/>
    <property type="match status" value="1"/>
</dbReference>
<evidence type="ECO:0000313" key="10">
    <source>
        <dbReference type="Proteomes" id="UP000051131"/>
    </source>
</evidence>
<comment type="subcellular location">
    <subcellularLocation>
        <location evidence="1">Cell membrane</location>
        <topology evidence="1">Multi-pass membrane protein</topology>
    </subcellularLocation>
</comment>
<proteinExistence type="predicted"/>
<keyword evidence="4 7" id="KW-0812">Transmembrane</keyword>
<feature type="transmembrane region" description="Helical" evidence="7">
    <location>
        <begin position="57"/>
        <end position="78"/>
    </location>
</feature>
<evidence type="ECO:0000256" key="5">
    <source>
        <dbReference type="ARBA" id="ARBA00022989"/>
    </source>
</evidence>
<dbReference type="InterPro" id="IPR011701">
    <property type="entry name" value="MFS"/>
</dbReference>
<dbReference type="PANTHER" id="PTHR43414">
    <property type="entry name" value="MULTIDRUG RESISTANCE PROTEIN MDTG"/>
    <property type="match status" value="1"/>
</dbReference>
<reference evidence="9 10" key="1">
    <citation type="journal article" date="2015" name="Genome Announc.">
        <title>Expanding the biotechnology potential of lactobacilli through comparative genomics of 213 strains and associated genera.</title>
        <authorList>
            <person name="Sun Z."/>
            <person name="Harris H.M."/>
            <person name="McCann A."/>
            <person name="Guo C."/>
            <person name="Argimon S."/>
            <person name="Zhang W."/>
            <person name="Yang X."/>
            <person name="Jeffery I.B."/>
            <person name="Cooney J.C."/>
            <person name="Kagawa T.F."/>
            <person name="Liu W."/>
            <person name="Song Y."/>
            <person name="Salvetti E."/>
            <person name="Wrobel A."/>
            <person name="Rasinkangas P."/>
            <person name="Parkhill J."/>
            <person name="Rea M.C."/>
            <person name="O'Sullivan O."/>
            <person name="Ritari J."/>
            <person name="Douillard F.P."/>
            <person name="Paul Ross R."/>
            <person name="Yang R."/>
            <person name="Briner A.E."/>
            <person name="Felis G.E."/>
            <person name="de Vos W.M."/>
            <person name="Barrangou R."/>
            <person name="Klaenhammer T.R."/>
            <person name="Caufield P.W."/>
            <person name="Cui Y."/>
            <person name="Zhang H."/>
            <person name="O'Toole P.W."/>
        </authorList>
    </citation>
    <scope>NUCLEOTIDE SEQUENCE [LARGE SCALE GENOMIC DNA]</scope>
    <source>
        <strain evidence="9 10">DSM 21116</strain>
    </source>
</reference>
<dbReference type="PANTHER" id="PTHR43414:SF6">
    <property type="entry name" value="MULTIDRUG RESISTANCE PROTEIN MDTG"/>
    <property type="match status" value="1"/>
</dbReference>
<evidence type="ECO:0000256" key="1">
    <source>
        <dbReference type="ARBA" id="ARBA00004651"/>
    </source>
</evidence>
<dbReference type="InterPro" id="IPR001958">
    <property type="entry name" value="Tet-R_TetA/multi-R_MdtG-like"/>
</dbReference>
<dbReference type="InterPro" id="IPR036259">
    <property type="entry name" value="MFS_trans_sf"/>
</dbReference>
<accession>A0A0R2CN65</accession>
<feature type="transmembrane region" description="Helical" evidence="7">
    <location>
        <begin position="294"/>
        <end position="316"/>
    </location>
</feature>
<feature type="transmembrane region" description="Helical" evidence="7">
    <location>
        <begin position="179"/>
        <end position="197"/>
    </location>
</feature>
<dbReference type="CDD" id="cd17391">
    <property type="entry name" value="MFS_MdtG_MDR_like"/>
    <property type="match status" value="1"/>
</dbReference>
<comment type="caution">
    <text evidence="9">The sequence shown here is derived from an EMBL/GenBank/DDBJ whole genome shotgun (WGS) entry which is preliminary data.</text>
</comment>
<keyword evidence="6 7" id="KW-0472">Membrane</keyword>
<dbReference type="Gene3D" id="1.20.1250.20">
    <property type="entry name" value="MFS general substrate transporter like domains"/>
    <property type="match status" value="2"/>
</dbReference>
<feature type="transmembrane region" description="Helical" evidence="7">
    <location>
        <begin position="21"/>
        <end position="45"/>
    </location>
</feature>
<evidence type="ECO:0000256" key="6">
    <source>
        <dbReference type="ARBA" id="ARBA00023136"/>
    </source>
</evidence>
<evidence type="ECO:0000313" key="9">
    <source>
        <dbReference type="EMBL" id="KRM92952.1"/>
    </source>
</evidence>
<dbReference type="SUPFAM" id="SSF103473">
    <property type="entry name" value="MFS general substrate transporter"/>
    <property type="match status" value="1"/>
</dbReference>
<keyword evidence="5 7" id="KW-1133">Transmembrane helix</keyword>
<dbReference type="RefSeq" id="WP_057828136.1">
    <property type="nucleotide sequence ID" value="NZ_AYZE01000001.1"/>
</dbReference>
<feature type="transmembrane region" description="Helical" evidence="7">
    <location>
        <begin position="262"/>
        <end position="282"/>
    </location>
</feature>
<gene>
    <name evidence="9" type="ORF">FC80_GL000040</name>
</gene>
<evidence type="ECO:0000256" key="7">
    <source>
        <dbReference type="SAM" id="Phobius"/>
    </source>
</evidence>
<dbReference type="InterPro" id="IPR020846">
    <property type="entry name" value="MFS_dom"/>
</dbReference>
<evidence type="ECO:0000256" key="2">
    <source>
        <dbReference type="ARBA" id="ARBA00022448"/>
    </source>
</evidence>
<dbReference type="EMBL" id="AYZE01000001">
    <property type="protein sequence ID" value="KRM92952.1"/>
    <property type="molecule type" value="Genomic_DNA"/>
</dbReference>
<dbReference type="PROSITE" id="PS50850">
    <property type="entry name" value="MFS"/>
    <property type="match status" value="1"/>
</dbReference>
<dbReference type="GO" id="GO:0005886">
    <property type="term" value="C:plasma membrane"/>
    <property type="evidence" value="ECO:0007669"/>
    <property type="project" value="UniProtKB-SubCell"/>
</dbReference>
<keyword evidence="2" id="KW-0813">Transport</keyword>
<dbReference type="PRINTS" id="PR01035">
    <property type="entry name" value="TCRTETA"/>
</dbReference>
<dbReference type="AlphaFoldDB" id="A0A0R2CN65"/>
<feature type="transmembrane region" description="Helical" evidence="7">
    <location>
        <begin position="90"/>
        <end position="109"/>
    </location>
</feature>
<organism evidence="9 10">
    <name type="scientific">Liquorilactobacillus cacaonum DSM 21116</name>
    <dbReference type="NCBI Taxonomy" id="1423729"/>
    <lineage>
        <taxon>Bacteria</taxon>
        <taxon>Bacillati</taxon>
        <taxon>Bacillota</taxon>
        <taxon>Bacilli</taxon>
        <taxon>Lactobacillales</taxon>
        <taxon>Lactobacillaceae</taxon>
        <taxon>Liquorilactobacillus</taxon>
    </lineage>
</organism>
<dbReference type="Proteomes" id="UP000051131">
    <property type="component" value="Unassembled WGS sequence"/>
</dbReference>
<evidence type="ECO:0000256" key="3">
    <source>
        <dbReference type="ARBA" id="ARBA00022475"/>
    </source>
</evidence>
<keyword evidence="3" id="KW-1003">Cell membrane</keyword>
<dbReference type="PATRIC" id="fig|1423729.3.peg.41"/>